<dbReference type="PANTHER" id="PTHR30460">
    <property type="entry name" value="MODERATE CONDUCTANCE MECHANOSENSITIVE CHANNEL YBIO"/>
    <property type="match status" value="1"/>
</dbReference>
<dbReference type="FunFam" id="1.10.287.1260:FF:000005">
    <property type="entry name" value="Mechanosensitive ion channel family protein"/>
    <property type="match status" value="1"/>
</dbReference>
<comment type="subcellular location">
    <subcellularLocation>
        <location evidence="1">Cell membrane</location>
        <topology evidence="1">Multi-pass membrane protein</topology>
    </subcellularLocation>
</comment>
<dbReference type="SUPFAM" id="SSF50182">
    <property type="entry name" value="Sm-like ribonucleoproteins"/>
    <property type="match status" value="1"/>
</dbReference>
<dbReference type="InterPro" id="IPR049142">
    <property type="entry name" value="MS_channel_1st"/>
</dbReference>
<feature type="domain" description="Mechanosensitive ion channel MscS C-terminal" evidence="9">
    <location>
        <begin position="191"/>
        <end position="267"/>
    </location>
</feature>
<protein>
    <submittedName>
        <fullName evidence="11">Mechanosensitive ion channel protein</fullName>
    </submittedName>
</protein>
<gene>
    <name evidence="11" type="ORF">CYL18_11600</name>
</gene>
<evidence type="ECO:0000259" key="10">
    <source>
        <dbReference type="Pfam" id="PF21088"/>
    </source>
</evidence>
<keyword evidence="4 7" id="KW-0812">Transmembrane</keyword>
<keyword evidence="12" id="KW-1185">Reference proteome</keyword>
<dbReference type="Gene3D" id="1.10.287.1260">
    <property type="match status" value="1"/>
</dbReference>
<keyword evidence="5 7" id="KW-1133">Transmembrane helix</keyword>
<sequence>MSYYLSAAINWAEFQWEQLLFDIGGVLLKVLFFYLVYKLIKIFTNKVVETIFSRLQAKSNGTENRTKTLESLTKNIISYIYSFILIVTILELFDIRVTAILAGAGIVGLAVGFGAQGLVSDVVTGFFILLERQIDVGDEVTIGVIKGTVEVVGLKTLQVRDYDGSLHFIPNRQIATVSNHSRGTMRAMVEIKLSKDDNFELITLVIQDICKKMAEENEDIVLGPDILGIQEIGVSDFTIRIVARTANGQQAYVERVLRQQIKLAIDEIRHQEEARAAE</sequence>
<evidence type="ECO:0000313" key="11">
    <source>
        <dbReference type="EMBL" id="PQD94972.1"/>
    </source>
</evidence>
<evidence type="ECO:0000256" key="4">
    <source>
        <dbReference type="ARBA" id="ARBA00022692"/>
    </source>
</evidence>
<dbReference type="Gene3D" id="2.30.30.60">
    <property type="match status" value="1"/>
</dbReference>
<evidence type="ECO:0000256" key="7">
    <source>
        <dbReference type="SAM" id="Phobius"/>
    </source>
</evidence>
<dbReference type="Proteomes" id="UP000239663">
    <property type="component" value="Unassembled WGS sequence"/>
</dbReference>
<dbReference type="RefSeq" id="WP_104849677.1">
    <property type="nucleotide sequence ID" value="NZ_PKOZ01000006.1"/>
</dbReference>
<dbReference type="InterPro" id="IPR006685">
    <property type="entry name" value="MscS_channel_2nd"/>
</dbReference>
<dbReference type="PANTHER" id="PTHR30460:SF0">
    <property type="entry name" value="MODERATE CONDUCTANCE MECHANOSENSITIVE CHANNEL YBIO"/>
    <property type="match status" value="1"/>
</dbReference>
<dbReference type="SUPFAM" id="SSF82861">
    <property type="entry name" value="Mechanosensitive channel protein MscS (YggB), transmembrane region"/>
    <property type="match status" value="1"/>
</dbReference>
<evidence type="ECO:0000256" key="3">
    <source>
        <dbReference type="ARBA" id="ARBA00022475"/>
    </source>
</evidence>
<evidence type="ECO:0000259" key="9">
    <source>
        <dbReference type="Pfam" id="PF21082"/>
    </source>
</evidence>
<feature type="domain" description="Mechanosensitive ion channel MscS" evidence="8">
    <location>
        <begin position="118"/>
        <end position="182"/>
    </location>
</feature>
<feature type="transmembrane region" description="Helical" evidence="7">
    <location>
        <begin position="76"/>
        <end position="93"/>
    </location>
</feature>
<evidence type="ECO:0000256" key="5">
    <source>
        <dbReference type="ARBA" id="ARBA00022989"/>
    </source>
</evidence>
<keyword evidence="6 7" id="KW-0472">Membrane</keyword>
<dbReference type="InterPro" id="IPR011066">
    <property type="entry name" value="MscS_channel_C_sf"/>
</dbReference>
<keyword evidence="3" id="KW-1003">Cell membrane</keyword>
<dbReference type="InterPro" id="IPR023408">
    <property type="entry name" value="MscS_beta-dom_sf"/>
</dbReference>
<evidence type="ECO:0000256" key="1">
    <source>
        <dbReference type="ARBA" id="ARBA00004651"/>
    </source>
</evidence>
<comment type="caution">
    <text evidence="11">The sequence shown here is derived from an EMBL/GenBank/DDBJ whole genome shotgun (WGS) entry which is preliminary data.</text>
</comment>
<name>A0A2S7MYT1_9BACI</name>
<dbReference type="GO" id="GO:0008381">
    <property type="term" value="F:mechanosensitive monoatomic ion channel activity"/>
    <property type="evidence" value="ECO:0007669"/>
    <property type="project" value="InterPro"/>
</dbReference>
<organism evidence="11 12">
    <name type="scientific">Pradoshia eiseniae</name>
    <dbReference type="NCBI Taxonomy" id="2064768"/>
    <lineage>
        <taxon>Bacteria</taxon>
        <taxon>Bacillati</taxon>
        <taxon>Bacillota</taxon>
        <taxon>Bacilli</taxon>
        <taxon>Bacillales</taxon>
        <taxon>Bacillaceae</taxon>
        <taxon>Pradoshia</taxon>
    </lineage>
</organism>
<evidence type="ECO:0000259" key="8">
    <source>
        <dbReference type="Pfam" id="PF00924"/>
    </source>
</evidence>
<dbReference type="EMBL" id="PKOZ01000006">
    <property type="protein sequence ID" value="PQD94972.1"/>
    <property type="molecule type" value="Genomic_DNA"/>
</dbReference>
<dbReference type="Gene3D" id="3.30.70.100">
    <property type="match status" value="1"/>
</dbReference>
<dbReference type="InterPro" id="IPR049278">
    <property type="entry name" value="MS_channel_C"/>
</dbReference>
<dbReference type="AlphaFoldDB" id="A0A2S7MYT1"/>
<dbReference type="Pfam" id="PF21082">
    <property type="entry name" value="MS_channel_3rd"/>
    <property type="match status" value="1"/>
</dbReference>
<dbReference type="InterPro" id="IPR045276">
    <property type="entry name" value="YbiO_bact"/>
</dbReference>
<feature type="transmembrane region" description="Helical" evidence="7">
    <location>
        <begin position="20"/>
        <end position="37"/>
    </location>
</feature>
<evidence type="ECO:0000256" key="6">
    <source>
        <dbReference type="ARBA" id="ARBA00023136"/>
    </source>
</evidence>
<feature type="domain" description="Mechanosensitive ion channel transmembrane helices 2/3" evidence="10">
    <location>
        <begin position="75"/>
        <end position="116"/>
    </location>
</feature>
<dbReference type="Pfam" id="PF21088">
    <property type="entry name" value="MS_channel_1st"/>
    <property type="match status" value="1"/>
</dbReference>
<dbReference type="GO" id="GO:0005886">
    <property type="term" value="C:plasma membrane"/>
    <property type="evidence" value="ECO:0007669"/>
    <property type="project" value="UniProtKB-SubCell"/>
</dbReference>
<feature type="transmembrane region" description="Helical" evidence="7">
    <location>
        <begin position="99"/>
        <end position="130"/>
    </location>
</feature>
<comment type="similarity">
    <text evidence="2">Belongs to the MscS (TC 1.A.23) family.</text>
</comment>
<evidence type="ECO:0000313" key="12">
    <source>
        <dbReference type="Proteomes" id="UP000239663"/>
    </source>
</evidence>
<accession>A0A2S7MYT1</accession>
<dbReference type="Pfam" id="PF00924">
    <property type="entry name" value="MS_channel_2nd"/>
    <property type="match status" value="1"/>
</dbReference>
<dbReference type="SUPFAM" id="SSF82689">
    <property type="entry name" value="Mechanosensitive channel protein MscS (YggB), C-terminal domain"/>
    <property type="match status" value="1"/>
</dbReference>
<dbReference type="InterPro" id="IPR010920">
    <property type="entry name" value="LSM_dom_sf"/>
</dbReference>
<reference evidence="11 12" key="1">
    <citation type="submission" date="2017-12" db="EMBL/GenBank/DDBJ databases">
        <title>Taxonomic description and draft genome of Pradoshia cofamensis Gen. nov., sp. nov., a thermotolerant bacillale isolated from anterior gut of earthworm Eisenia fetida.</title>
        <authorList>
            <person name="Saha T."/>
            <person name="Chakraborty R."/>
        </authorList>
    </citation>
    <scope>NUCLEOTIDE SEQUENCE [LARGE SCALE GENOMIC DNA]</scope>
    <source>
        <strain evidence="11 12">EAG3</strain>
    </source>
</reference>
<dbReference type="InterPro" id="IPR011014">
    <property type="entry name" value="MscS_channel_TM-2"/>
</dbReference>
<proteinExistence type="inferred from homology"/>
<dbReference type="OrthoDB" id="9809206at2"/>
<evidence type="ECO:0000256" key="2">
    <source>
        <dbReference type="ARBA" id="ARBA00008017"/>
    </source>
</evidence>